<gene>
    <name evidence="1" type="ORF">C1634_004955</name>
</gene>
<dbReference type="AlphaFoldDB" id="A0A316WY98"/>
<sequence>MNYSSVTKPAKILNLESLNDLNERLYLIKNSEINYLDTKSAEPKKTEHNSERFVFNLQTSDINIQPSIRLVNCLNRGGKRYNHFQSFVVEPKDKSTGIAVIMVKLDDPKVFYCNIRILPLTTLNEIVVPDYDSKLLTINLEKSKWTLKTDITITPSDTGEAQYSVHDVDVSAISELVTQDEIVALKRELEFQASKLIAHYFQEILSIVVNETPPSGSKSLIIPDDYILTLPPHQLKEMLSASAISACIALEITGYNVVKDLNRDWKSASAFINYLL</sequence>
<evidence type="ECO:0000313" key="2">
    <source>
        <dbReference type="Proteomes" id="UP000236413"/>
    </source>
</evidence>
<comment type="caution">
    <text evidence="1">The sequence shown here is derived from an EMBL/GenBank/DDBJ whole genome shotgun (WGS) entry which is preliminary data.</text>
</comment>
<organism evidence="1 2">
    <name type="scientific">Chryseobacterium viscerum</name>
    <dbReference type="NCBI Taxonomy" id="1037377"/>
    <lineage>
        <taxon>Bacteria</taxon>
        <taxon>Pseudomonadati</taxon>
        <taxon>Bacteroidota</taxon>
        <taxon>Flavobacteriia</taxon>
        <taxon>Flavobacteriales</taxon>
        <taxon>Weeksellaceae</taxon>
        <taxon>Chryseobacterium group</taxon>
        <taxon>Chryseobacterium</taxon>
    </lineage>
</organism>
<dbReference type="Proteomes" id="UP000236413">
    <property type="component" value="Unassembled WGS sequence"/>
</dbReference>
<accession>A0A316WY98</accession>
<evidence type="ECO:0000313" key="1">
    <source>
        <dbReference type="EMBL" id="PWN63948.1"/>
    </source>
</evidence>
<proteinExistence type="predicted"/>
<name>A0A316WY98_9FLAO</name>
<reference evidence="1 2" key="1">
    <citation type="submission" date="2018-04" db="EMBL/GenBank/DDBJ databases">
        <title>Chryseobacterium oncorhynchi 701B-08T from rainbow trout, and Chryseobacterium viscerum 687B-08T from diseased fish.</title>
        <authorList>
            <person name="Jeong J.-J."/>
            <person name="Lee Y.J."/>
            <person name="Pathiraja D."/>
            <person name="Park B."/>
            <person name="Choi I.-G."/>
            <person name="Kim K.D."/>
        </authorList>
    </citation>
    <scope>NUCLEOTIDE SEQUENCE [LARGE SCALE GENOMIC DNA]</scope>
    <source>
        <strain evidence="1 2">687B-08</strain>
    </source>
</reference>
<protein>
    <submittedName>
        <fullName evidence="1">Uncharacterized protein</fullName>
    </submittedName>
</protein>
<dbReference type="RefSeq" id="WP_103232195.1">
    <property type="nucleotide sequence ID" value="NZ_PPEG02000002.1"/>
</dbReference>
<dbReference type="EMBL" id="PPEG02000002">
    <property type="protein sequence ID" value="PWN63948.1"/>
    <property type="molecule type" value="Genomic_DNA"/>
</dbReference>